<comment type="similarity">
    <text evidence="9">Belongs to the DHHC palmitoyltransferase family. ERF2/ZDHHC9 subfamily.</text>
</comment>
<feature type="compositionally biased region" description="Low complexity" evidence="12">
    <location>
        <begin position="14"/>
        <end position="24"/>
    </location>
</feature>
<evidence type="ECO:0000256" key="4">
    <source>
        <dbReference type="ARBA" id="ARBA00022989"/>
    </source>
</evidence>
<dbReference type="GO" id="GO:0019706">
    <property type="term" value="F:protein-cysteine S-palmitoyltransferase activity"/>
    <property type="evidence" value="ECO:0007669"/>
    <property type="project" value="UniProtKB-EC"/>
</dbReference>
<keyword evidence="4 11" id="KW-1133">Transmembrane helix</keyword>
<comment type="subcellular location">
    <subcellularLocation>
        <location evidence="1">Endoplasmic reticulum membrane</location>
        <topology evidence="1">Multi-pass membrane protein</topology>
    </subcellularLocation>
</comment>
<evidence type="ECO:0000256" key="3">
    <source>
        <dbReference type="ARBA" id="ARBA00022692"/>
    </source>
</evidence>
<evidence type="ECO:0000256" key="8">
    <source>
        <dbReference type="ARBA" id="ARBA00023315"/>
    </source>
</evidence>
<feature type="domain" description="Palmitoyltransferase DHHC" evidence="13">
    <location>
        <begin position="177"/>
        <end position="294"/>
    </location>
</feature>
<dbReference type="PANTHER" id="PTHR22883:SF43">
    <property type="entry name" value="PALMITOYLTRANSFERASE APP"/>
    <property type="match status" value="1"/>
</dbReference>
<proteinExistence type="inferred from homology"/>
<feature type="transmembrane region" description="Helical" evidence="11">
    <location>
        <begin position="222"/>
        <end position="245"/>
    </location>
</feature>
<keyword evidence="6" id="KW-0564">Palmitate</keyword>
<dbReference type="EMBL" id="LT598459">
    <property type="protein sequence ID" value="SCU81796.1"/>
    <property type="molecule type" value="Genomic_DNA"/>
</dbReference>
<feature type="region of interest" description="Disordered" evidence="12">
    <location>
        <begin position="1"/>
        <end position="24"/>
    </location>
</feature>
<dbReference type="OrthoDB" id="9909019at2759"/>
<evidence type="ECO:0000256" key="7">
    <source>
        <dbReference type="ARBA" id="ARBA00023288"/>
    </source>
</evidence>
<dbReference type="STRING" id="1266660.A0A1G4IXD0"/>
<dbReference type="GO" id="GO:0031211">
    <property type="term" value="C:endoplasmic reticulum palmitoyltransferase complex"/>
    <property type="evidence" value="ECO:0007669"/>
    <property type="project" value="EnsemblFungi"/>
</dbReference>
<feature type="transmembrane region" description="Helical" evidence="11">
    <location>
        <begin position="257"/>
        <end position="281"/>
    </location>
</feature>
<evidence type="ECO:0000256" key="6">
    <source>
        <dbReference type="ARBA" id="ARBA00023139"/>
    </source>
</evidence>
<reference evidence="15" key="1">
    <citation type="submission" date="2016-03" db="EMBL/GenBank/DDBJ databases">
        <authorList>
            <person name="Devillers H."/>
        </authorList>
    </citation>
    <scope>NUCLEOTIDE SEQUENCE [LARGE SCALE GENOMIC DNA]</scope>
</reference>
<dbReference type="PANTHER" id="PTHR22883">
    <property type="entry name" value="ZINC FINGER DHHC DOMAIN CONTAINING PROTEIN"/>
    <property type="match status" value="1"/>
</dbReference>
<name>A0A1G4IXD0_9SACH</name>
<keyword evidence="2 11" id="KW-0808">Transferase</keyword>
<dbReference type="AlphaFoldDB" id="A0A1G4IXD0"/>
<accession>A0A1G4IXD0</accession>
<dbReference type="InterPro" id="IPR039859">
    <property type="entry name" value="PFA4/ZDH16/20/ERF2-like"/>
</dbReference>
<comment type="catalytic activity">
    <reaction evidence="10 11">
        <text>L-cysteinyl-[protein] + hexadecanoyl-CoA = S-hexadecanoyl-L-cysteinyl-[protein] + CoA</text>
        <dbReference type="Rhea" id="RHEA:36683"/>
        <dbReference type="Rhea" id="RHEA-COMP:10131"/>
        <dbReference type="Rhea" id="RHEA-COMP:11032"/>
        <dbReference type="ChEBI" id="CHEBI:29950"/>
        <dbReference type="ChEBI" id="CHEBI:57287"/>
        <dbReference type="ChEBI" id="CHEBI:57379"/>
        <dbReference type="ChEBI" id="CHEBI:74151"/>
        <dbReference type="EC" id="2.3.1.225"/>
    </reaction>
</comment>
<evidence type="ECO:0000259" key="13">
    <source>
        <dbReference type="Pfam" id="PF01529"/>
    </source>
</evidence>
<sequence length="360" mass="40946">MTDNGSKKAHRRYSSNGSSNVGSSIEIEGTETSVFWKFVDWIVTLDTSSPTTENYSTIPQISNYVFFLGGRLRTVSGTKALSVVVFAIIVVPMVLFSIFEVHKVWTFGHGHGALIVLFYYTWAICFASLLKCATSDPGVLPRNVHVPLAHNDFEIPQEYYNIITLPGTAHNKRPVEVKYCTTCRIWRPPRASHCSTCEACIITHDHHCVWINNCVGQRNYRYFLTFLSSGVISSVLCIAVCALHLSRVSRTRDAVPAVFLIVYCVLAVCYPLLLLIFHFFVTSTQQTTREYLRNIRSRREFLRGFKSPPTNSFDTASRTRNMYTLMCQRRGFSLVSARGKHVPGDWRFLKLPHPHNFEKV</sequence>
<dbReference type="GO" id="GO:0032541">
    <property type="term" value="C:cortical endoplasmic reticulum"/>
    <property type="evidence" value="ECO:0007669"/>
    <property type="project" value="EnsemblFungi"/>
</dbReference>
<dbReference type="EC" id="2.3.1.225" evidence="11"/>
<dbReference type="GO" id="GO:0005789">
    <property type="term" value="C:endoplasmic reticulum membrane"/>
    <property type="evidence" value="ECO:0007669"/>
    <property type="project" value="UniProtKB-SubCell"/>
</dbReference>
<organism evidence="14 15">
    <name type="scientific">Lachancea dasiensis</name>
    <dbReference type="NCBI Taxonomy" id="1072105"/>
    <lineage>
        <taxon>Eukaryota</taxon>
        <taxon>Fungi</taxon>
        <taxon>Dikarya</taxon>
        <taxon>Ascomycota</taxon>
        <taxon>Saccharomycotina</taxon>
        <taxon>Saccharomycetes</taxon>
        <taxon>Saccharomycetales</taxon>
        <taxon>Saccharomycetaceae</taxon>
        <taxon>Lachancea</taxon>
    </lineage>
</organism>
<dbReference type="GO" id="GO:0006612">
    <property type="term" value="P:protein targeting to membrane"/>
    <property type="evidence" value="ECO:0007669"/>
    <property type="project" value="EnsemblFungi"/>
</dbReference>
<evidence type="ECO:0000256" key="5">
    <source>
        <dbReference type="ARBA" id="ARBA00023136"/>
    </source>
</evidence>
<dbReference type="Pfam" id="PF01529">
    <property type="entry name" value="DHHC"/>
    <property type="match status" value="1"/>
</dbReference>
<dbReference type="GO" id="GO:0005794">
    <property type="term" value="C:Golgi apparatus"/>
    <property type="evidence" value="ECO:0007669"/>
    <property type="project" value="TreeGrafter"/>
</dbReference>
<keyword evidence="8 11" id="KW-0012">Acyltransferase</keyword>
<evidence type="ECO:0000313" key="14">
    <source>
        <dbReference type="EMBL" id="SCU81796.1"/>
    </source>
</evidence>
<keyword evidence="5 11" id="KW-0472">Membrane</keyword>
<evidence type="ECO:0000256" key="12">
    <source>
        <dbReference type="SAM" id="MobiDB-lite"/>
    </source>
</evidence>
<keyword evidence="3 11" id="KW-0812">Transmembrane</keyword>
<evidence type="ECO:0000256" key="10">
    <source>
        <dbReference type="ARBA" id="ARBA00048048"/>
    </source>
</evidence>
<gene>
    <name evidence="14" type="ORF">LADA_0C01112G</name>
</gene>
<dbReference type="GO" id="GO:0097038">
    <property type="term" value="C:perinuclear endoplasmic reticulum"/>
    <property type="evidence" value="ECO:0007669"/>
    <property type="project" value="EnsemblFungi"/>
</dbReference>
<dbReference type="PROSITE" id="PS50216">
    <property type="entry name" value="DHHC"/>
    <property type="match status" value="1"/>
</dbReference>
<dbReference type="InterPro" id="IPR001594">
    <property type="entry name" value="Palmitoyltrfase_DHHC"/>
</dbReference>
<dbReference type="Proteomes" id="UP000190274">
    <property type="component" value="Chromosome C"/>
</dbReference>
<evidence type="ECO:0000256" key="9">
    <source>
        <dbReference type="ARBA" id="ARBA00023463"/>
    </source>
</evidence>
<feature type="transmembrane region" description="Helical" evidence="11">
    <location>
        <begin position="80"/>
        <end position="99"/>
    </location>
</feature>
<feature type="transmembrane region" description="Helical" evidence="11">
    <location>
        <begin position="111"/>
        <end position="130"/>
    </location>
</feature>
<evidence type="ECO:0000256" key="11">
    <source>
        <dbReference type="RuleBase" id="RU079119"/>
    </source>
</evidence>
<keyword evidence="7" id="KW-0449">Lipoprotein</keyword>
<evidence type="ECO:0000256" key="2">
    <source>
        <dbReference type="ARBA" id="ARBA00022679"/>
    </source>
</evidence>
<evidence type="ECO:0000256" key="1">
    <source>
        <dbReference type="ARBA" id="ARBA00004477"/>
    </source>
</evidence>
<comment type="domain">
    <text evidence="11">The DHHC domain is required for palmitoyltransferase activity.</text>
</comment>
<evidence type="ECO:0000313" key="15">
    <source>
        <dbReference type="Proteomes" id="UP000190274"/>
    </source>
</evidence>
<protein>
    <recommendedName>
        <fullName evidence="11">Palmitoyltransferase</fullName>
        <ecNumber evidence="11">2.3.1.225</ecNumber>
    </recommendedName>
</protein>
<keyword evidence="15" id="KW-1185">Reference proteome</keyword>